<dbReference type="GO" id="GO:0031012">
    <property type="term" value="C:extracellular matrix"/>
    <property type="evidence" value="ECO:0007669"/>
    <property type="project" value="TreeGrafter"/>
</dbReference>
<sequence length="246" mass="26868">MIGKSILLILVVAGIVGSVLYFVFAFDPGEDTEEDKGDSTTPLAEEAIPQTQPESAEYSVLFDALWDIDVHTTIPNGAHFSPFVAWTHTQDNVVFEVGGVASEGMKLMAETGGTDLLKQELDALKAQGSVGEYVIGELIYSPAQLERELRITQDHRYVSVVSMIAPSPDWFVAVQGINAFQDRQWTDYSDIPLNVYDAGTDSGEEFNAENQATDPRGTIHLLVDDGINVEESGGPIARFSLIQKKE</sequence>
<dbReference type="Proteomes" id="UP000449092">
    <property type="component" value="Unassembled WGS sequence"/>
</dbReference>
<dbReference type="GO" id="GO:0007155">
    <property type="term" value="P:cell adhesion"/>
    <property type="evidence" value="ECO:0007669"/>
    <property type="project" value="TreeGrafter"/>
</dbReference>
<dbReference type="InterPro" id="IPR051418">
    <property type="entry name" value="Spondin/Thrombospondin_T1"/>
</dbReference>
<dbReference type="InterPro" id="IPR038678">
    <property type="entry name" value="Spondin_N_sf"/>
</dbReference>
<evidence type="ECO:0000313" key="5">
    <source>
        <dbReference type="Proteomes" id="UP000449092"/>
    </source>
</evidence>
<dbReference type="InterPro" id="IPR009465">
    <property type="entry name" value="Spondin_N"/>
</dbReference>
<keyword evidence="2" id="KW-1133">Transmembrane helix</keyword>
<dbReference type="Pfam" id="PF06468">
    <property type="entry name" value="Spond_N"/>
    <property type="match status" value="1"/>
</dbReference>
<proteinExistence type="predicted"/>
<dbReference type="Gene3D" id="2.60.40.2130">
    <property type="entry name" value="F-spondin domain"/>
    <property type="match status" value="1"/>
</dbReference>
<dbReference type="EMBL" id="VXOY01000009">
    <property type="protein sequence ID" value="MYE38063.1"/>
    <property type="molecule type" value="Genomic_DNA"/>
</dbReference>
<evidence type="ECO:0000256" key="1">
    <source>
        <dbReference type="SAM" id="MobiDB-lite"/>
    </source>
</evidence>
<organism evidence="4 5">
    <name type="scientific">Candidatus Spechtbacteria bacterium SB0662_bin_43</name>
    <dbReference type="NCBI Taxonomy" id="2604897"/>
    <lineage>
        <taxon>Bacteria</taxon>
        <taxon>Candidatus Spechtiibacteriota</taxon>
    </lineage>
</organism>
<keyword evidence="2" id="KW-0812">Transmembrane</keyword>
<dbReference type="NCBIfam" id="NF038123">
    <property type="entry name" value="NF038123_dom"/>
    <property type="match status" value="1"/>
</dbReference>
<feature type="transmembrane region" description="Helical" evidence="2">
    <location>
        <begin position="7"/>
        <end position="26"/>
    </location>
</feature>
<protein>
    <recommendedName>
        <fullName evidence="3">Spondin domain-containing protein</fullName>
    </recommendedName>
</protein>
<dbReference type="PANTHER" id="PTHR11311:SF15">
    <property type="entry name" value="SPONDIN-2"/>
    <property type="match status" value="1"/>
</dbReference>
<dbReference type="PANTHER" id="PTHR11311">
    <property type="entry name" value="SPONDIN"/>
    <property type="match status" value="1"/>
</dbReference>
<gene>
    <name evidence="4" type="ORF">F4X82_00900</name>
</gene>
<feature type="region of interest" description="Disordered" evidence="1">
    <location>
        <begin position="32"/>
        <end position="52"/>
    </location>
</feature>
<accession>A0A845DL71</accession>
<evidence type="ECO:0000313" key="4">
    <source>
        <dbReference type="EMBL" id="MYE38063.1"/>
    </source>
</evidence>
<dbReference type="PROSITE" id="PS51020">
    <property type="entry name" value="SPONDIN"/>
    <property type="match status" value="1"/>
</dbReference>
<keyword evidence="2" id="KW-0472">Membrane</keyword>
<evidence type="ECO:0000256" key="2">
    <source>
        <dbReference type="SAM" id="Phobius"/>
    </source>
</evidence>
<feature type="domain" description="Spondin" evidence="3">
    <location>
        <begin position="46"/>
        <end position="235"/>
    </location>
</feature>
<name>A0A845DL71_9BACT</name>
<evidence type="ECO:0000259" key="3">
    <source>
        <dbReference type="PROSITE" id="PS51020"/>
    </source>
</evidence>
<comment type="caution">
    <text evidence="4">The sequence shown here is derived from an EMBL/GenBank/DDBJ whole genome shotgun (WGS) entry which is preliminary data.</text>
</comment>
<dbReference type="AlphaFoldDB" id="A0A845DL71"/>
<reference evidence="4 5" key="1">
    <citation type="submission" date="2019-09" db="EMBL/GenBank/DDBJ databases">
        <title>Characterisation of the sponge microbiome using genome-centric metagenomics.</title>
        <authorList>
            <person name="Engelberts J.P."/>
            <person name="Robbins S.J."/>
            <person name="De Goeij J.M."/>
            <person name="Aranda M."/>
            <person name="Bell S.C."/>
            <person name="Webster N.S."/>
        </authorList>
    </citation>
    <scope>NUCLEOTIDE SEQUENCE [LARGE SCALE GENOMIC DNA]</scope>
    <source>
        <strain evidence="4">SB0662_bin_43</strain>
    </source>
</reference>